<evidence type="ECO:0000313" key="2">
    <source>
        <dbReference type="EMBL" id="KKN40513.1"/>
    </source>
</evidence>
<comment type="caution">
    <text evidence="2">The sequence shown here is derived from an EMBL/GenBank/DDBJ whole genome shotgun (WGS) entry which is preliminary data.</text>
</comment>
<dbReference type="SUPFAM" id="SSF49785">
    <property type="entry name" value="Galactose-binding domain-like"/>
    <property type="match status" value="2"/>
</dbReference>
<dbReference type="InterPro" id="IPR000421">
    <property type="entry name" value="FA58C"/>
</dbReference>
<dbReference type="Pfam" id="PF13385">
    <property type="entry name" value="Laminin_G_3"/>
    <property type="match status" value="1"/>
</dbReference>
<dbReference type="EMBL" id="LAZR01001701">
    <property type="protein sequence ID" value="KKN40513.1"/>
    <property type="molecule type" value="Genomic_DNA"/>
</dbReference>
<dbReference type="Gene3D" id="2.60.120.260">
    <property type="entry name" value="Galactose-binding domain-like"/>
    <property type="match status" value="2"/>
</dbReference>
<dbReference type="InterPro" id="IPR008979">
    <property type="entry name" value="Galactose-bd-like_sf"/>
</dbReference>
<evidence type="ECO:0000259" key="1">
    <source>
        <dbReference type="PROSITE" id="PS50022"/>
    </source>
</evidence>
<proteinExistence type="predicted"/>
<sequence>MAYNFLRDARSIENSFLCVHDSLDSYSSDFHVNGDVDSWDIYDNIYLYGSWNSMVFGTAYDRDCYISRTNVFPIVEAEDYYYIKLMMKITNNNSDKAVQGLTTGRIQWVVLGDSTWNSDKQIDFDITADGKWRLYNINMGPAQWWQGNINNLRIHPFIDGWSGDHFAIKYIKISSLTEFACDNRQCSYYSQYAHPCLGAGVRGSCEAGTSKSFYTTVSGVNDELAVNIDGYGDEYFRLGTNKNVSGIEMAKVIGNQISTFNIGGYAYSHCEYSEADKLKITSGTVGSTSAVEISGLAAEALGFDTSSKVTGTEPATGFDYAAARFLTAQEINRLIDGVTEEFAYMHDPIQYSVEGGRRDFNEIGTSRLTSSITSDDYYESLNNVSKTLIDYSHPINNNGRLKAVYIYGKIDNLSKIKILRPRNDGQLTVIYSLDLPLEDVGKMYTTNPVVYRLDCDVLVNKGDLIGIYNADLYVGVSISGLPDATFCQITGEVSGTFDPGLPYSFGLGGFAMYARGDRWQTNTILDIDLGNRVNIEEVNVYGSEDASYFEFNIASCLDVSWSVDLFGGTHIHEGIFWWTGFGFTDTHTNIAIGTSALYDMIKTADNGNAGDSLESTSGQHSYFYVTGDAEWLYNGECVGSTEYCGLKVPFGTKHYINDPIAFTLKFPNEYTAPIHKSIIYFKERDNFRSMALSYYLGKNISIGNADDNNYQRIPSYTSIKLDGLSYEPDDGSIASDYIFNNPTNATMQYATAGYKDPINWKEFTSAAITDWTIIEHNFDTIECKGLRIYTNHHNSTKITEMEVYSKAATTPSLLDNVTLTSSDYGEVWVSSSFEEITSEKVTAFLGGAPRYITIELEAATAFAINEIEFLVGDQVKTGDCSDIVLLDTAKSKSTNEATELTFENIYDKPFDLSIDVPRETYDMDNILFWSKLGSYTEIDKPEIGPGCKLFKSEDYDIRNDNRQCAINTPGYGLKNLVDGKEAYYSYNEEDYVSLGTMTSGISPNFCNTPYENAKTTTLSFTAVSSQYWKIYISSASLPTDIYDIIAYYDNTRVPITTVYPNNLPLITSQTSGTISDGTNMASVFGTSSNQSLVGTASASSIFNAFWPASRINDGNTAQAGRWVSSSAPLPHWAQIEWTSKRHITQVNFWCSTAGGENFSEYWIEYWDGSSWQTADYDGSYSCTGSETSIAVTFTTIKARIRMTPAGTYVGLYELEFIGLEAGNIYISNLITFGFDINTSDPVDEIKLIHRDDTEIHTASIYTSPNNASNYIEAVGSANVTIDPVNVATQARFAVDLEKRHDLEIVRNYGISNLYFISTGVYTDFSNDNVSNVDNVTWGNSTKDDSRWVRITIPNDSTTNCIRKLGIYPDISTVFCTGGGYNCEWWPLGNILSDYEAPINVAYGATTTGSNYYFHDYYTDNAVNGITTDYDAQSCWGFQQVVGSSVDPYIEIDFGQTYLINKIELYHGLNPEQSTPMNTDYTFSVTTAASGGTFTTVHSGSSNDDHYVIHQFNPVYARRARLTVTGYDGSRILILDPDTGLYDYFKGSFLREIEVYTYTDAGYVSSEDWPIVAMDLTDQFNVTDHDLINKDVTDSAADWNNAEEFFMYSDNRFDDPKKVSFTREGEYTTYYQKTETLTAGISDGDPIISTYTFGSNVYFDEGVYIAEFDVWASTNLYTSDYPEEAKISLRLEGPTVADSYANVTTASTWLGQSNRIEVTEAGFYSVKAIQHVDPEYGWGFRNPYIYRSTGLIKWVSVKRDTATNYSYDDDSGKYGKDYLSTLKVYGDEKYNPTEYSWWWSSNVSTLSNDALIVKTGTRSLKIEYPASSDTDTVEFIEGDDLGQDSYFDIKDLLHFWWYIDDVSKLDISFGDITFGIINTSDNAYYKWDISSLSLSTGWNNIKLKFEDADTFYPETDGSLSISNFLDEGLDFRNNDKDFASIRLRFKGLGQAFIMNIDDLKIQRNVFDDSVKFGKGICLTGHDYLEIPLSGITLEKGTVEFWMKAYTDSYGRNIFDDMNSRLFFSMVNNNNDIVSLAIQSGAWLQPAVGHIRKALATFNISNNDLPTDSFISVGDVVHIALVWSNNGEFTDNKDTIRLYINGELIVNSKVTWELEDTKSALIKLGGASAQMANNQDSYGSAVFDNVKIYNYCRTEFDLVTEGVEKEISYTPNEFLQISENNIDFYGMESTSLPIVFQQVPAGASRTIYIRANKNENFAQSKNTANILYLG</sequence>
<organism evidence="2">
    <name type="scientific">marine sediment metagenome</name>
    <dbReference type="NCBI Taxonomy" id="412755"/>
    <lineage>
        <taxon>unclassified sequences</taxon>
        <taxon>metagenomes</taxon>
        <taxon>ecological metagenomes</taxon>
    </lineage>
</organism>
<accession>A0A0F9TGC3</accession>
<dbReference type="SUPFAM" id="SSF49899">
    <property type="entry name" value="Concanavalin A-like lectins/glucanases"/>
    <property type="match status" value="1"/>
</dbReference>
<gene>
    <name evidence="2" type="ORF">LCGC14_0732660</name>
</gene>
<name>A0A0F9TGC3_9ZZZZ</name>
<dbReference type="Pfam" id="PF22633">
    <property type="entry name" value="F5_F8_type_C_2"/>
    <property type="match status" value="1"/>
</dbReference>
<feature type="domain" description="F5/8 type C" evidence="1">
    <location>
        <begin position="1078"/>
        <end position="1219"/>
    </location>
</feature>
<dbReference type="InterPro" id="IPR013320">
    <property type="entry name" value="ConA-like_dom_sf"/>
</dbReference>
<dbReference type="Pfam" id="PF00754">
    <property type="entry name" value="F5_F8_type_C"/>
    <property type="match status" value="1"/>
</dbReference>
<dbReference type="PROSITE" id="PS50022">
    <property type="entry name" value="FA58C_3"/>
    <property type="match status" value="1"/>
</dbReference>
<protein>
    <recommendedName>
        <fullName evidence="1">F5/8 type C domain-containing protein</fullName>
    </recommendedName>
</protein>
<reference evidence="2" key="1">
    <citation type="journal article" date="2015" name="Nature">
        <title>Complex archaea that bridge the gap between prokaryotes and eukaryotes.</title>
        <authorList>
            <person name="Spang A."/>
            <person name="Saw J.H."/>
            <person name="Jorgensen S.L."/>
            <person name="Zaremba-Niedzwiedzka K."/>
            <person name="Martijn J."/>
            <person name="Lind A.E."/>
            <person name="van Eijk R."/>
            <person name="Schleper C."/>
            <person name="Guy L."/>
            <person name="Ettema T.J."/>
        </authorList>
    </citation>
    <scope>NUCLEOTIDE SEQUENCE</scope>
</reference>